<keyword evidence="3" id="KW-1185">Reference proteome</keyword>
<accession>A0AAW0US26</accession>
<evidence type="ECO:0000313" key="2">
    <source>
        <dbReference type="EMBL" id="KAK8401467.1"/>
    </source>
</evidence>
<feature type="region of interest" description="Disordered" evidence="1">
    <location>
        <begin position="1"/>
        <end position="75"/>
    </location>
</feature>
<comment type="caution">
    <text evidence="2">The sequence shown here is derived from an EMBL/GenBank/DDBJ whole genome shotgun (WGS) entry which is preliminary data.</text>
</comment>
<evidence type="ECO:0000313" key="3">
    <source>
        <dbReference type="Proteomes" id="UP001487740"/>
    </source>
</evidence>
<name>A0AAW0US26_SCYPA</name>
<protein>
    <submittedName>
        <fullName evidence="2">Uncharacterized protein</fullName>
    </submittedName>
</protein>
<evidence type="ECO:0000256" key="1">
    <source>
        <dbReference type="SAM" id="MobiDB-lite"/>
    </source>
</evidence>
<organism evidence="2 3">
    <name type="scientific">Scylla paramamosain</name>
    <name type="common">Mud crab</name>
    <dbReference type="NCBI Taxonomy" id="85552"/>
    <lineage>
        <taxon>Eukaryota</taxon>
        <taxon>Metazoa</taxon>
        <taxon>Ecdysozoa</taxon>
        <taxon>Arthropoda</taxon>
        <taxon>Crustacea</taxon>
        <taxon>Multicrustacea</taxon>
        <taxon>Malacostraca</taxon>
        <taxon>Eumalacostraca</taxon>
        <taxon>Eucarida</taxon>
        <taxon>Decapoda</taxon>
        <taxon>Pleocyemata</taxon>
        <taxon>Brachyura</taxon>
        <taxon>Eubrachyura</taxon>
        <taxon>Portunoidea</taxon>
        <taxon>Portunidae</taxon>
        <taxon>Portuninae</taxon>
        <taxon>Scylla</taxon>
    </lineage>
</organism>
<gene>
    <name evidence="2" type="ORF">O3P69_002903</name>
</gene>
<dbReference type="AlphaFoldDB" id="A0AAW0US26"/>
<dbReference type="EMBL" id="JARAKH010000009">
    <property type="protein sequence ID" value="KAK8401467.1"/>
    <property type="molecule type" value="Genomic_DNA"/>
</dbReference>
<proteinExistence type="predicted"/>
<sequence>MCPFPAPPAGHLEGDRPTSSRGSVRRPDWCGAHRQGGDGTERVTWAPSGRTRVSESHTGATPHAPRRAPQGTPEQ</sequence>
<reference evidence="2 3" key="1">
    <citation type="submission" date="2023-03" db="EMBL/GenBank/DDBJ databases">
        <title>High-quality genome of Scylla paramamosain provides insights in environmental adaptation.</title>
        <authorList>
            <person name="Zhang L."/>
        </authorList>
    </citation>
    <scope>NUCLEOTIDE SEQUENCE [LARGE SCALE GENOMIC DNA]</scope>
    <source>
        <strain evidence="2">LZ_2023a</strain>
        <tissue evidence="2">Muscle</tissue>
    </source>
</reference>
<dbReference type="Proteomes" id="UP001487740">
    <property type="component" value="Unassembled WGS sequence"/>
</dbReference>